<accession>A0ABX0NHZ0</accession>
<keyword evidence="2" id="KW-1185">Reference proteome</keyword>
<dbReference type="InterPro" id="IPR046560">
    <property type="entry name" value="DUF6714"/>
</dbReference>
<dbReference type="Proteomes" id="UP000621455">
    <property type="component" value="Unassembled WGS sequence"/>
</dbReference>
<evidence type="ECO:0000313" key="2">
    <source>
        <dbReference type="Proteomes" id="UP000621455"/>
    </source>
</evidence>
<dbReference type="Pfam" id="PF20461">
    <property type="entry name" value="DUF6714"/>
    <property type="match status" value="1"/>
</dbReference>
<reference evidence="1 2" key="1">
    <citation type="submission" date="2019-10" db="EMBL/GenBank/DDBJ databases">
        <title>Taxonomy of Antarctic Massilia spp.: description of Massilia rubra sp. nov., Massilia aquatica sp. nov., Massilia mucilaginosa sp. nov., Massilia frigida sp. nov. isolated from streams, lakes and regoliths.</title>
        <authorList>
            <person name="Holochova P."/>
            <person name="Sedlacek I."/>
            <person name="Kralova S."/>
            <person name="Maslanova I."/>
            <person name="Busse H.-J."/>
            <person name="Stankova E."/>
            <person name="Vrbovska V."/>
            <person name="Kovarovic V."/>
            <person name="Bartak M."/>
            <person name="Svec P."/>
            <person name="Pantucek R."/>
        </authorList>
    </citation>
    <scope>NUCLEOTIDE SEQUENCE [LARGE SCALE GENOMIC DNA]</scope>
    <source>
        <strain evidence="1 2">CCM 8695</strain>
    </source>
</reference>
<protein>
    <submittedName>
        <fullName evidence="1">Uncharacterized protein</fullName>
    </submittedName>
</protein>
<organism evidence="1 2">
    <name type="scientific">Massilia frigida</name>
    <dbReference type="NCBI Taxonomy" id="2609281"/>
    <lineage>
        <taxon>Bacteria</taxon>
        <taxon>Pseudomonadati</taxon>
        <taxon>Pseudomonadota</taxon>
        <taxon>Betaproteobacteria</taxon>
        <taxon>Burkholderiales</taxon>
        <taxon>Oxalobacteraceae</taxon>
        <taxon>Telluria group</taxon>
        <taxon>Massilia</taxon>
    </lineage>
</organism>
<sequence length="140" mass="16179">MPGKSDLRFHRDSCFHCDYLARDLDIFRGEPVGAAVIWVLHRELSSLSAKGWAWALPHYLPFCLSPEAQDKRTETEFLLYSLAPVEKFEAETRVRLSALSRQQVACLVHFVEWCKAHPHWGSYCPSEIEDALNFLKRMQA</sequence>
<comment type="caution">
    <text evidence="1">The sequence shown here is derived from an EMBL/GenBank/DDBJ whole genome shotgun (WGS) entry which is preliminary data.</text>
</comment>
<evidence type="ECO:0000313" key="1">
    <source>
        <dbReference type="EMBL" id="NHZ80635.1"/>
    </source>
</evidence>
<proteinExistence type="predicted"/>
<dbReference type="EMBL" id="WHJG01000014">
    <property type="protein sequence ID" value="NHZ80635.1"/>
    <property type="molecule type" value="Genomic_DNA"/>
</dbReference>
<gene>
    <name evidence="1" type="ORF">F2P44_15340</name>
</gene>
<name>A0ABX0NHZ0_9BURK</name>